<dbReference type="RefSeq" id="WP_007804105.1">
    <property type="nucleotide sequence ID" value="NZ_DS022280.1"/>
</dbReference>
<reference evidence="3 4" key="1">
    <citation type="journal article" date="2010" name="J. Bacteriol.">
        <title>Genome sequences of Pelagibaca bermudensis HTCC2601T and Maritimibacter alkaliphilus HTCC2654T, the type strains of two marine Roseobacter genera.</title>
        <authorList>
            <person name="Thrash J.C."/>
            <person name="Cho J.C."/>
            <person name="Ferriera S."/>
            <person name="Johnson J."/>
            <person name="Vergin K.L."/>
            <person name="Giovannoni S.J."/>
        </authorList>
    </citation>
    <scope>NUCLEOTIDE SEQUENCE [LARGE SCALE GENOMIC DNA]</scope>
    <source>
        <strain evidence="4">DSM 26914 / JCM 13377 / KCTC 12554 / HTCC2601</strain>
    </source>
</reference>
<dbReference type="STRING" id="314265.R2601_00195"/>
<proteinExistence type="predicted"/>
<dbReference type="EMBL" id="AATQ01000038">
    <property type="protein sequence ID" value="EAU44782.1"/>
    <property type="molecule type" value="Genomic_DNA"/>
</dbReference>
<dbReference type="InterPro" id="IPR010466">
    <property type="entry name" value="DUF1058"/>
</dbReference>
<dbReference type="AlphaFoldDB" id="Q0FKN0"/>
<evidence type="ECO:0000256" key="2">
    <source>
        <dbReference type="SAM" id="SignalP"/>
    </source>
</evidence>
<dbReference type="OrthoDB" id="5297720at2"/>
<dbReference type="HOGENOM" id="CLU_1015074_0_0_5"/>
<feature type="compositionally biased region" description="Pro residues" evidence="1">
    <location>
        <begin position="140"/>
        <end position="153"/>
    </location>
</feature>
<evidence type="ECO:0000313" key="3">
    <source>
        <dbReference type="EMBL" id="EAU44782.1"/>
    </source>
</evidence>
<feature type="region of interest" description="Disordered" evidence="1">
    <location>
        <begin position="106"/>
        <end position="163"/>
    </location>
</feature>
<dbReference type="Proteomes" id="UP000006230">
    <property type="component" value="Unassembled WGS sequence"/>
</dbReference>
<accession>Q0FKN0</accession>
<organism evidence="3 4">
    <name type="scientific">Salipiger bermudensis (strain DSM 26914 / JCM 13377 / KCTC 12554 / HTCC2601)</name>
    <name type="common">Pelagibaca bermudensis</name>
    <dbReference type="NCBI Taxonomy" id="314265"/>
    <lineage>
        <taxon>Bacteria</taxon>
        <taxon>Pseudomonadati</taxon>
        <taxon>Pseudomonadota</taxon>
        <taxon>Alphaproteobacteria</taxon>
        <taxon>Rhodobacterales</taxon>
        <taxon>Roseobacteraceae</taxon>
        <taxon>Salipiger</taxon>
    </lineage>
</organism>
<feature type="signal peptide" evidence="2">
    <location>
        <begin position="1"/>
        <end position="25"/>
    </location>
</feature>
<sequence>MTLFPIRAAMAALLLAVSMPQPAVAFEPGYAATLDDRHLDLRRAPGFDSRVIGRPGPGTMLRVRAVRGGWVQLVDLGGIYPSGWVEASTLAGLGWVDATRAAGTGEGMKLTRGTDTEGRPTGRRSFMNAPFGASQETRPSPVPSPTLPRPWPTVPGSGRQEPLSTDVARFDCRSGNGAGQGLAGCTLRLSVALEIPEAYAPFLTEEVALVCEASISYESLGAEERRTIWQQDGMRLPVRDGTSGGDVMLRFDFSLEPDPVLSAEVESVDCQPRR</sequence>
<feature type="chain" id="PRO_5004171623" description="SH3b domain-containing protein" evidence="2">
    <location>
        <begin position="26"/>
        <end position="274"/>
    </location>
</feature>
<evidence type="ECO:0000256" key="1">
    <source>
        <dbReference type="SAM" id="MobiDB-lite"/>
    </source>
</evidence>
<protein>
    <recommendedName>
        <fullName evidence="5">SH3b domain-containing protein</fullName>
    </recommendedName>
</protein>
<keyword evidence="4" id="KW-1185">Reference proteome</keyword>
<evidence type="ECO:0008006" key="5">
    <source>
        <dbReference type="Google" id="ProtNLM"/>
    </source>
</evidence>
<name>Q0FKN0_SALBH</name>
<dbReference type="Pfam" id="PF06347">
    <property type="entry name" value="SH3_4"/>
    <property type="match status" value="1"/>
</dbReference>
<evidence type="ECO:0000313" key="4">
    <source>
        <dbReference type="Proteomes" id="UP000006230"/>
    </source>
</evidence>
<gene>
    <name evidence="3" type="ORF">R2601_00195</name>
</gene>
<comment type="caution">
    <text evidence="3">The sequence shown here is derived from an EMBL/GenBank/DDBJ whole genome shotgun (WGS) entry which is preliminary data.</text>
</comment>
<keyword evidence="2" id="KW-0732">Signal</keyword>